<dbReference type="GeneID" id="86881385"/>
<reference evidence="4" key="2">
    <citation type="submission" date="2016-10" db="EMBL/GenBank/DDBJ databases">
        <authorList>
            <person name="de Groot N.N."/>
        </authorList>
    </citation>
    <scope>NUCLEOTIDE SEQUENCE [LARGE SCALE GENOMIC DNA]</scope>
    <source>
        <strain evidence="4">DSM25559</strain>
    </source>
</reference>
<evidence type="ECO:0000313" key="5">
    <source>
        <dbReference type="Proteomes" id="UP000187891"/>
    </source>
</evidence>
<sequence length="74" mass="7354">MAQAVILGIEGEEGLWLVDLQSGTITAVKEPLTGELAKAASLRASGVAITKGVDFAISASAETFGAGGIHEGNG</sequence>
<evidence type="ECO:0000313" key="7">
    <source>
        <dbReference type="Proteomes" id="UP001277561"/>
    </source>
</evidence>
<evidence type="ECO:0000313" key="3">
    <source>
        <dbReference type="EMBL" id="POO50418.1"/>
    </source>
</evidence>
<dbReference type="RefSeq" id="WP_077102807.1">
    <property type="nucleotide sequence ID" value="NZ_CP133552.1"/>
</dbReference>
<protein>
    <submittedName>
        <fullName evidence="4">Uncharacterized protein</fullName>
    </submittedName>
</protein>
<gene>
    <name evidence="3" type="ORF">CPJ18_18880</name>
    <name evidence="4" type="ORF">DSM25559_1204</name>
    <name evidence="1" type="ORF">RMR22_10385</name>
    <name evidence="2" type="ORF">RMS29_05330</name>
</gene>
<dbReference type="EMBL" id="JAVRAD010000002">
    <property type="protein sequence ID" value="MDX8328641.1"/>
    <property type="molecule type" value="Genomic_DNA"/>
</dbReference>
<dbReference type="EMBL" id="NXEJ01000008">
    <property type="protein sequence ID" value="POO50418.1"/>
    <property type="molecule type" value="Genomic_DNA"/>
</dbReference>
<dbReference type="EMBL" id="FMUE01000002">
    <property type="protein sequence ID" value="SCX13426.1"/>
    <property type="molecule type" value="Genomic_DNA"/>
</dbReference>
<accession>A0A1R3TE94</accession>
<dbReference type="Proteomes" id="UP001277561">
    <property type="component" value="Unassembled WGS sequence"/>
</dbReference>
<evidence type="ECO:0000313" key="1">
    <source>
        <dbReference type="EMBL" id="MDX8302657.1"/>
    </source>
</evidence>
<dbReference type="Proteomes" id="UP000187891">
    <property type="component" value="Unassembled WGS sequence"/>
</dbReference>
<dbReference type="STRING" id="1907666.DSM25559_1204"/>
<keyword evidence="7" id="KW-1185">Reference proteome</keyword>
<proteinExistence type="predicted"/>
<reference evidence="3 6" key="3">
    <citation type="journal article" date="2018" name="Syst. Appl. Microbiol.">
        <title>Agrobacterium rosae sp. nov., isolated from galls on different agricultural crops.</title>
        <authorList>
            <person name="Kuzmanovic N."/>
            <person name="Pulawska J."/>
            <person name="Smalla K."/>
            <person name="Nesme X."/>
        </authorList>
    </citation>
    <scope>NUCLEOTIDE SEQUENCE [LARGE SCALE GENOMIC DNA]</scope>
    <source>
        <strain evidence="3 6">NCPPB 1650</strain>
    </source>
</reference>
<evidence type="ECO:0000313" key="4">
    <source>
        <dbReference type="EMBL" id="SCX13426.1"/>
    </source>
</evidence>
<reference evidence="5" key="1">
    <citation type="submission" date="2016-10" db="EMBL/GenBank/DDBJ databases">
        <authorList>
            <person name="Wibberg D."/>
        </authorList>
    </citation>
    <scope>NUCLEOTIDE SEQUENCE [LARGE SCALE GENOMIC DNA]</scope>
</reference>
<reference evidence="1 7" key="4">
    <citation type="journal article" date="2023" name="Phytobiomes J">
        <title>Deciphering the key players within the bacterial microbiota associated with aerial crown gall tumors on rhododendron: Insights into the gallobiome.</title>
        <authorList>
            <person name="Kuzmanovic N."/>
            <person name="Nesme J."/>
            <person name="Wolf J."/>
            <person name="Neumann-Schaal M."/>
            <person name="Petersen J."/>
            <person name="Fernandez-Gnecco G."/>
            <person name="Sproeer C."/>
            <person name="Bunk B."/>
            <person name="Overmann J."/>
            <person name="Sorensen S.J."/>
            <person name="Idczak E."/>
            <person name="Smalla K."/>
        </authorList>
    </citation>
    <scope>NUCLEOTIDE SEQUENCE</scope>
    <source>
        <strain evidence="1">Rho-11.1</strain>
        <strain evidence="2">Rho-14.1</strain>
        <strain evidence="7">rho-14.1</strain>
    </source>
</reference>
<evidence type="ECO:0000313" key="6">
    <source>
        <dbReference type="Proteomes" id="UP000237447"/>
    </source>
</evidence>
<dbReference type="Proteomes" id="UP000237447">
    <property type="component" value="Unassembled WGS sequence"/>
</dbReference>
<dbReference type="EMBL" id="JAVRAF010000002">
    <property type="protein sequence ID" value="MDX8302657.1"/>
    <property type="molecule type" value="Genomic_DNA"/>
</dbReference>
<accession>A0A2S4EA40</accession>
<name>A0A1R3TE94_9HYPH</name>
<evidence type="ECO:0000313" key="2">
    <source>
        <dbReference type="EMBL" id="MDX8328641.1"/>
    </source>
</evidence>
<organism evidence="4 5">
    <name type="scientific">Agrobacterium rosae</name>
    <dbReference type="NCBI Taxonomy" id="1972867"/>
    <lineage>
        <taxon>Bacteria</taxon>
        <taxon>Pseudomonadati</taxon>
        <taxon>Pseudomonadota</taxon>
        <taxon>Alphaproteobacteria</taxon>
        <taxon>Hyphomicrobiales</taxon>
        <taxon>Rhizobiaceae</taxon>
        <taxon>Rhizobium/Agrobacterium group</taxon>
        <taxon>Agrobacterium</taxon>
    </lineage>
</organism>
<dbReference type="AlphaFoldDB" id="A0A1R3TE94"/>